<organism evidence="6 7">
    <name type="scientific">Aeoliella straminimaris</name>
    <dbReference type="NCBI Taxonomy" id="2954799"/>
    <lineage>
        <taxon>Bacteria</taxon>
        <taxon>Pseudomonadati</taxon>
        <taxon>Planctomycetota</taxon>
        <taxon>Planctomycetia</taxon>
        <taxon>Pirellulales</taxon>
        <taxon>Lacipirellulaceae</taxon>
        <taxon>Aeoliella</taxon>
    </lineage>
</organism>
<dbReference type="PRINTS" id="PR01590">
    <property type="entry name" value="HTHFIS"/>
</dbReference>
<dbReference type="GO" id="GO:0006355">
    <property type="term" value="P:regulation of DNA-templated transcription"/>
    <property type="evidence" value="ECO:0007669"/>
    <property type="project" value="InterPro"/>
</dbReference>
<dbReference type="EMBL" id="JAMXLR010000089">
    <property type="protein sequence ID" value="MCO6047101.1"/>
    <property type="molecule type" value="Genomic_DNA"/>
</dbReference>
<keyword evidence="4" id="KW-0804">Transcription</keyword>
<dbReference type="SUPFAM" id="SSF46689">
    <property type="entry name" value="Homeodomain-like"/>
    <property type="match status" value="1"/>
</dbReference>
<dbReference type="GO" id="GO:0043565">
    <property type="term" value="F:sequence-specific DNA binding"/>
    <property type="evidence" value="ECO:0007669"/>
    <property type="project" value="InterPro"/>
</dbReference>
<feature type="domain" description="Sigma-54 factor interaction" evidence="5">
    <location>
        <begin position="124"/>
        <end position="344"/>
    </location>
</feature>
<dbReference type="Pfam" id="PF25601">
    <property type="entry name" value="AAA_lid_14"/>
    <property type="match status" value="1"/>
</dbReference>
<evidence type="ECO:0000256" key="2">
    <source>
        <dbReference type="ARBA" id="ARBA00022840"/>
    </source>
</evidence>
<proteinExistence type="predicted"/>
<dbReference type="InterPro" id="IPR003593">
    <property type="entry name" value="AAA+_ATPase"/>
</dbReference>
<protein>
    <submittedName>
        <fullName evidence="6">Sigma 54-interacting transcriptional regulator</fullName>
    </submittedName>
</protein>
<dbReference type="RefSeq" id="WP_252855214.1">
    <property type="nucleotide sequence ID" value="NZ_JAMXLR010000089.1"/>
</dbReference>
<dbReference type="PANTHER" id="PTHR32071:SF57">
    <property type="entry name" value="C4-DICARBOXYLATE TRANSPORT TRANSCRIPTIONAL REGULATORY PROTEIN DCTD"/>
    <property type="match status" value="1"/>
</dbReference>
<evidence type="ECO:0000256" key="4">
    <source>
        <dbReference type="ARBA" id="ARBA00023163"/>
    </source>
</evidence>
<dbReference type="PROSITE" id="PS00688">
    <property type="entry name" value="SIGMA54_INTERACT_3"/>
    <property type="match status" value="1"/>
</dbReference>
<dbReference type="Proteomes" id="UP001155241">
    <property type="component" value="Unassembled WGS sequence"/>
</dbReference>
<dbReference type="SUPFAM" id="SSF52172">
    <property type="entry name" value="CheY-like"/>
    <property type="match status" value="1"/>
</dbReference>
<dbReference type="Gene3D" id="1.10.8.60">
    <property type="match status" value="1"/>
</dbReference>
<dbReference type="InterPro" id="IPR058031">
    <property type="entry name" value="AAA_lid_NorR"/>
</dbReference>
<dbReference type="PROSITE" id="PS50045">
    <property type="entry name" value="SIGMA54_INTERACT_4"/>
    <property type="match status" value="1"/>
</dbReference>
<evidence type="ECO:0000259" key="5">
    <source>
        <dbReference type="PROSITE" id="PS50045"/>
    </source>
</evidence>
<gene>
    <name evidence="6" type="ORF">NG895_24655</name>
</gene>
<keyword evidence="7" id="KW-1185">Reference proteome</keyword>
<dbReference type="PANTHER" id="PTHR32071">
    <property type="entry name" value="TRANSCRIPTIONAL REGULATORY PROTEIN"/>
    <property type="match status" value="1"/>
</dbReference>
<dbReference type="Gene3D" id="3.40.50.300">
    <property type="entry name" value="P-loop containing nucleotide triphosphate hydrolases"/>
    <property type="match status" value="1"/>
</dbReference>
<accession>A0A9X2FJF7</accession>
<name>A0A9X2FJF7_9BACT</name>
<dbReference type="Gene3D" id="1.10.10.60">
    <property type="entry name" value="Homeodomain-like"/>
    <property type="match status" value="1"/>
</dbReference>
<keyword evidence="3" id="KW-0805">Transcription regulation</keyword>
<evidence type="ECO:0000256" key="1">
    <source>
        <dbReference type="ARBA" id="ARBA00022741"/>
    </source>
</evidence>
<dbReference type="Pfam" id="PF00158">
    <property type="entry name" value="Sigma54_activat"/>
    <property type="match status" value="1"/>
</dbReference>
<sequence length="433" mass="47834">MLHLEWLTSIEQTSHLTNNRLAIVFADYARGKEEQLTRALQFARAHPSQPAVVAITEDFQPAQASSLLKQGVADCLTWPLDVPRLAMLTDYLVWRSYQTPPASAPPSKTTPRPAKGELLVRWPNEVAQRIELLAPQDTTVLIVGETGSGRTQAARELHARSPRRNKPLIVVECMSLSPTLLGSEQHGQAMADTQGVEHHLANRLQAAGDGTLLLEDIDVLPLKLQDYLFRAIERRFSKTQNSELVPLRARIIATTHRGLELKRRAGKFRDDLFYHLNATKLGLPSLTEHRELIAPAVEQSIEQACSRHGGAAPQVDQLAMRAMVAYGWPSNLRELRNVIERAVALCSDGVIQLENLPAVVAKSLSVPRPARRARDGSNLESSRQNAEMLAISQSLAKNGNNRSKTAADLGISRVTLYKKLHKYGFIQLPDGAG</sequence>
<keyword evidence="1" id="KW-0547">Nucleotide-binding</keyword>
<dbReference type="Pfam" id="PF02954">
    <property type="entry name" value="HTH_8"/>
    <property type="match status" value="1"/>
</dbReference>
<dbReference type="SUPFAM" id="SSF52540">
    <property type="entry name" value="P-loop containing nucleoside triphosphate hydrolases"/>
    <property type="match status" value="1"/>
</dbReference>
<dbReference type="SMART" id="SM00382">
    <property type="entry name" value="AAA"/>
    <property type="match status" value="1"/>
</dbReference>
<dbReference type="InterPro" id="IPR002078">
    <property type="entry name" value="Sigma_54_int"/>
</dbReference>
<reference evidence="6" key="1">
    <citation type="submission" date="2022-06" db="EMBL/GenBank/DDBJ databases">
        <title>Aeoliella straminimaris, a novel planctomycete from sediments.</title>
        <authorList>
            <person name="Vitorino I.R."/>
            <person name="Lage O.M."/>
        </authorList>
    </citation>
    <scope>NUCLEOTIDE SEQUENCE</scope>
    <source>
        <strain evidence="6">ICT_H6.2</strain>
    </source>
</reference>
<evidence type="ECO:0000256" key="3">
    <source>
        <dbReference type="ARBA" id="ARBA00023015"/>
    </source>
</evidence>
<dbReference type="GO" id="GO:0005524">
    <property type="term" value="F:ATP binding"/>
    <property type="evidence" value="ECO:0007669"/>
    <property type="project" value="UniProtKB-KW"/>
</dbReference>
<keyword evidence="2" id="KW-0067">ATP-binding</keyword>
<evidence type="ECO:0000313" key="7">
    <source>
        <dbReference type="Proteomes" id="UP001155241"/>
    </source>
</evidence>
<dbReference type="CDD" id="cd00009">
    <property type="entry name" value="AAA"/>
    <property type="match status" value="1"/>
</dbReference>
<dbReference type="InterPro" id="IPR025944">
    <property type="entry name" value="Sigma_54_int_dom_CS"/>
</dbReference>
<dbReference type="InterPro" id="IPR002197">
    <property type="entry name" value="HTH_Fis"/>
</dbReference>
<dbReference type="InterPro" id="IPR027417">
    <property type="entry name" value="P-loop_NTPase"/>
</dbReference>
<comment type="caution">
    <text evidence="6">The sequence shown here is derived from an EMBL/GenBank/DDBJ whole genome shotgun (WGS) entry which is preliminary data.</text>
</comment>
<evidence type="ECO:0000313" key="6">
    <source>
        <dbReference type="EMBL" id="MCO6047101.1"/>
    </source>
</evidence>
<dbReference type="InterPro" id="IPR009057">
    <property type="entry name" value="Homeodomain-like_sf"/>
</dbReference>
<dbReference type="AlphaFoldDB" id="A0A9X2FJF7"/>
<dbReference type="InterPro" id="IPR011006">
    <property type="entry name" value="CheY-like_superfamily"/>
</dbReference>